<gene>
    <name evidence="3" type="ORF">Ae201684_003809</name>
</gene>
<organism evidence="3 4">
    <name type="scientific">Aphanomyces euteiches</name>
    <dbReference type="NCBI Taxonomy" id="100861"/>
    <lineage>
        <taxon>Eukaryota</taxon>
        <taxon>Sar</taxon>
        <taxon>Stramenopiles</taxon>
        <taxon>Oomycota</taxon>
        <taxon>Saprolegniomycetes</taxon>
        <taxon>Saprolegniales</taxon>
        <taxon>Verrucalvaceae</taxon>
        <taxon>Aphanomyces</taxon>
    </lineage>
</organism>
<keyword evidence="4" id="KW-1185">Reference proteome</keyword>
<keyword evidence="2" id="KW-0472">Membrane</keyword>
<feature type="transmembrane region" description="Helical" evidence="2">
    <location>
        <begin position="31"/>
        <end position="50"/>
    </location>
</feature>
<protein>
    <recommendedName>
        <fullName evidence="5">Thioredoxin domain-containing protein</fullName>
    </recommendedName>
</protein>
<dbReference type="AlphaFoldDB" id="A0A6G0XKZ6"/>
<evidence type="ECO:0000256" key="1">
    <source>
        <dbReference type="SAM" id="MobiDB-lite"/>
    </source>
</evidence>
<comment type="caution">
    <text evidence="3">The sequence shown here is derived from an EMBL/GenBank/DDBJ whole genome shotgun (WGS) entry which is preliminary data.</text>
</comment>
<keyword evidence="2" id="KW-1133">Transmembrane helix</keyword>
<evidence type="ECO:0000256" key="2">
    <source>
        <dbReference type="SAM" id="Phobius"/>
    </source>
</evidence>
<accession>A0A6G0XKZ6</accession>
<feature type="compositionally biased region" description="Acidic residues" evidence="1">
    <location>
        <begin position="376"/>
        <end position="391"/>
    </location>
</feature>
<evidence type="ECO:0008006" key="5">
    <source>
        <dbReference type="Google" id="ProtNLM"/>
    </source>
</evidence>
<reference evidence="3 4" key="1">
    <citation type="submission" date="2019-07" db="EMBL/GenBank/DDBJ databases">
        <title>Genomics analysis of Aphanomyces spp. identifies a new class of oomycete effector associated with host adaptation.</title>
        <authorList>
            <person name="Gaulin E."/>
        </authorList>
    </citation>
    <scope>NUCLEOTIDE SEQUENCE [LARGE SCALE GENOMIC DNA]</scope>
    <source>
        <strain evidence="3 4">ATCC 201684</strain>
    </source>
</reference>
<dbReference type="EMBL" id="VJMJ01000042">
    <property type="protein sequence ID" value="KAF0740922.1"/>
    <property type="molecule type" value="Genomic_DNA"/>
</dbReference>
<dbReference type="Proteomes" id="UP000481153">
    <property type="component" value="Unassembled WGS sequence"/>
</dbReference>
<proteinExistence type="predicted"/>
<feature type="compositionally biased region" description="Low complexity" evidence="1">
    <location>
        <begin position="315"/>
        <end position="327"/>
    </location>
</feature>
<evidence type="ECO:0000313" key="3">
    <source>
        <dbReference type="EMBL" id="KAF0740922.1"/>
    </source>
</evidence>
<feature type="compositionally biased region" description="Polar residues" evidence="1">
    <location>
        <begin position="328"/>
        <end position="337"/>
    </location>
</feature>
<sequence length="391" mass="43965">MAKGASRGGGGANNAKEMKMFLKNRMWKEHWQVLVGSVVVIIALFAWIFLQAANSKQVLHHIQLTNSNDVDRVFRSGEPWLVLCSNADAVLPEVFDKASKRVVGKINVGVLDCHDKLPSGKSVYNKFLLREDISPTVFTIANGEKPKQLFLNYLQKPKILATQALEQVKKTLHEVQNTKQLDDKCLGKKSSCVLVYRTGKKFNDYEKQWLQSIMENHRQTAFVWMDASILSLSVESLFKKAATQGQNRLVLFKKVKGNGNAAPSTVAKAYTSYFEQLPVESFIDEFGGVSTDESAFRPLTKSVTITRRPKPTPKPTAKPAQTKPSPANAQPTETRTPQEIAEIERQRRERMEEESKSHYPEYVDEDEIDTTTATEAGEDEDDSEVLDLDEL</sequence>
<feature type="compositionally biased region" description="Basic and acidic residues" evidence="1">
    <location>
        <begin position="342"/>
        <end position="361"/>
    </location>
</feature>
<name>A0A6G0XKZ6_9STRA</name>
<keyword evidence="2" id="KW-0812">Transmembrane</keyword>
<evidence type="ECO:0000313" key="4">
    <source>
        <dbReference type="Proteomes" id="UP000481153"/>
    </source>
</evidence>
<feature type="region of interest" description="Disordered" evidence="1">
    <location>
        <begin position="300"/>
        <end position="391"/>
    </location>
</feature>
<dbReference type="VEuPathDB" id="FungiDB:AeMF1_011558"/>